<dbReference type="InParanoid" id="A0A1U8B5S7"/>
<dbReference type="Proteomes" id="UP000189703">
    <property type="component" value="Unplaced"/>
</dbReference>
<dbReference type="KEGG" id="nnu:104611097"/>
<dbReference type="OrthoDB" id="783096at2759"/>
<organism evidence="2 3">
    <name type="scientific">Nelumbo nucifera</name>
    <name type="common">Sacred lotus</name>
    <dbReference type="NCBI Taxonomy" id="4432"/>
    <lineage>
        <taxon>Eukaryota</taxon>
        <taxon>Viridiplantae</taxon>
        <taxon>Streptophyta</taxon>
        <taxon>Embryophyta</taxon>
        <taxon>Tracheophyta</taxon>
        <taxon>Spermatophyta</taxon>
        <taxon>Magnoliopsida</taxon>
        <taxon>Proteales</taxon>
        <taxon>Nelumbonaceae</taxon>
        <taxon>Nelumbo</taxon>
    </lineage>
</organism>
<evidence type="ECO:0000313" key="3">
    <source>
        <dbReference type="RefSeq" id="XP_010276318.2"/>
    </source>
</evidence>
<dbReference type="InterPro" id="IPR011230">
    <property type="entry name" value="PAP14/16/28/29"/>
</dbReference>
<proteinExistence type="predicted"/>
<reference evidence="3" key="1">
    <citation type="submission" date="2025-08" db="UniProtKB">
        <authorList>
            <consortium name="RefSeq"/>
        </authorList>
    </citation>
    <scope>IDENTIFICATION</scope>
</reference>
<feature type="domain" description="Calcineurin-like phosphoesterase" evidence="1">
    <location>
        <begin position="28"/>
        <end position="248"/>
    </location>
</feature>
<dbReference type="PANTHER" id="PTHR32440:SF0">
    <property type="entry name" value="PHOSPHATASE DCR2-RELATED"/>
    <property type="match status" value="1"/>
</dbReference>
<dbReference type="GO" id="GO:0016788">
    <property type="term" value="F:hydrolase activity, acting on ester bonds"/>
    <property type="evidence" value="ECO:0000318"/>
    <property type="project" value="GO_Central"/>
</dbReference>
<dbReference type="AlphaFoldDB" id="A0A1U8B5S7"/>
<dbReference type="Pfam" id="PF00149">
    <property type="entry name" value="Metallophos"/>
    <property type="match status" value="1"/>
</dbReference>
<dbReference type="Gene3D" id="3.60.21.10">
    <property type="match status" value="1"/>
</dbReference>
<dbReference type="RefSeq" id="XP_010276318.2">
    <property type="nucleotide sequence ID" value="XM_010278016.2"/>
</dbReference>
<dbReference type="OMA" id="NMTWAST"/>
<evidence type="ECO:0000259" key="1">
    <source>
        <dbReference type="Pfam" id="PF00149"/>
    </source>
</evidence>
<dbReference type="InterPro" id="IPR029052">
    <property type="entry name" value="Metallo-depent_PP-like"/>
</dbReference>
<dbReference type="eggNOG" id="KOG1432">
    <property type="taxonomic scope" value="Eukaryota"/>
</dbReference>
<dbReference type="GeneID" id="104611097"/>
<protein>
    <submittedName>
        <fullName evidence="3">Probable inactive purple acid phosphatase 29</fullName>
    </submittedName>
</protein>
<dbReference type="SUPFAM" id="SSF56300">
    <property type="entry name" value="Metallo-dependent phosphatases"/>
    <property type="match status" value="1"/>
</dbReference>
<dbReference type="PIRSF" id="PIRSF030250">
    <property type="entry name" value="Ptase_At2g46880"/>
    <property type="match status" value="1"/>
</dbReference>
<keyword evidence="2" id="KW-1185">Reference proteome</keyword>
<accession>A0A1U8B5S7</accession>
<dbReference type="PANTHER" id="PTHR32440">
    <property type="entry name" value="PHOSPHATASE DCR2-RELATED-RELATED"/>
    <property type="match status" value="1"/>
</dbReference>
<evidence type="ECO:0000313" key="2">
    <source>
        <dbReference type="Proteomes" id="UP000189703"/>
    </source>
</evidence>
<name>A0A1U8B5S7_NELNU</name>
<dbReference type="InterPro" id="IPR004843">
    <property type="entry name" value="Calcineurin-like_PHP"/>
</dbReference>
<dbReference type="CDD" id="cd07383">
    <property type="entry name" value="MPP_Dcr2"/>
    <property type="match status" value="1"/>
</dbReference>
<gene>
    <name evidence="3" type="primary">LOC104611097</name>
</gene>
<sequence>MHYANGNKTRCQDVLPEQMTSCSDLNTTAFLERLIHLESPDLIVFNGDNILDYAGNAIASMDAAFGPAVSSRIPWAAVLGTHDRPSTLSSEEVMKHIVTMNGSLSQLNPPGYTIDGFGNYNLEVGGVEGSSLHNKSVLNLYFLDSGGTSDVLSIPGFGWIKLSQQLWFKRISNELEKAFMEEPEPQKRSAPGLMYFHIPLPEYAMVNSSNIVGVKQENVNSASVNSGFFTTMEERGDVKAVFTGHDHINDFCGNLMGIHLCYGGGFGYNGYGKEGWARRARVVLATLEQTDEGEGGWGAVSSIKTWKRLDDTDLSLIDSQVLWSKDPGSTTNNTLHRRYYGHITTTISATSPLCCLSWNMFPMCGCIFLWVAFVGMDSICGF</sequence>